<evidence type="ECO:0000256" key="9">
    <source>
        <dbReference type="ARBA" id="ARBA00023303"/>
    </source>
</evidence>
<comment type="function">
    <text evidence="12">Fluoride-specific ion channel. Important for reducing fluoride concentration in the cell, thus reducing its toxicity.</text>
</comment>
<evidence type="ECO:0000256" key="6">
    <source>
        <dbReference type="ARBA" id="ARBA00023053"/>
    </source>
</evidence>
<dbReference type="InterPro" id="IPR003691">
    <property type="entry name" value="FluC"/>
</dbReference>
<feature type="transmembrane region" description="Helical" evidence="12">
    <location>
        <begin position="108"/>
        <end position="130"/>
    </location>
</feature>
<keyword evidence="6 12" id="KW-0915">Sodium</keyword>
<dbReference type="GO" id="GO:0140114">
    <property type="term" value="P:cellular detoxification of fluoride"/>
    <property type="evidence" value="ECO:0007669"/>
    <property type="project" value="UniProtKB-UniRule"/>
</dbReference>
<evidence type="ECO:0000256" key="8">
    <source>
        <dbReference type="ARBA" id="ARBA00023136"/>
    </source>
</evidence>
<feature type="transmembrane region" description="Helical" evidence="12">
    <location>
        <begin position="6"/>
        <end position="24"/>
    </location>
</feature>
<reference evidence="13 14" key="1">
    <citation type="submission" date="2019-03" db="EMBL/GenBank/DDBJ databases">
        <title>Genomic Encyclopedia of Type Strains, Phase IV (KMG-IV): sequencing the most valuable type-strain genomes for metagenomic binning, comparative biology and taxonomic classification.</title>
        <authorList>
            <person name="Goeker M."/>
        </authorList>
    </citation>
    <scope>NUCLEOTIDE SEQUENCE [LARGE SCALE GENOMIC DNA]</scope>
    <source>
        <strain evidence="13 14">DSM 19345</strain>
    </source>
</reference>
<keyword evidence="12" id="KW-0479">Metal-binding</keyword>
<protein>
    <recommendedName>
        <fullName evidence="12">Fluoride-specific ion channel FluC</fullName>
    </recommendedName>
</protein>
<feature type="transmembrane region" description="Helical" evidence="12">
    <location>
        <begin position="73"/>
        <end position="96"/>
    </location>
</feature>
<evidence type="ECO:0000256" key="12">
    <source>
        <dbReference type="HAMAP-Rule" id="MF_00454"/>
    </source>
</evidence>
<evidence type="ECO:0000313" key="13">
    <source>
        <dbReference type="EMBL" id="TCT12787.1"/>
    </source>
</evidence>
<comment type="activity regulation">
    <text evidence="12">Na(+) is not transported, but it plays an essential structural role and its presence is essential for fluoride channel function.</text>
</comment>
<evidence type="ECO:0000256" key="5">
    <source>
        <dbReference type="ARBA" id="ARBA00022989"/>
    </source>
</evidence>
<evidence type="ECO:0000313" key="14">
    <source>
        <dbReference type="Proteomes" id="UP000295678"/>
    </source>
</evidence>
<keyword evidence="3" id="KW-0997">Cell inner membrane</keyword>
<dbReference type="GO" id="GO:0062054">
    <property type="term" value="F:fluoride channel activity"/>
    <property type="evidence" value="ECO:0007669"/>
    <property type="project" value="UniProtKB-UniRule"/>
</dbReference>
<keyword evidence="2 12" id="KW-1003">Cell membrane</keyword>
<dbReference type="RefSeq" id="WP_245499636.1">
    <property type="nucleotide sequence ID" value="NZ_SMAK01000002.1"/>
</dbReference>
<dbReference type="HAMAP" id="MF_00454">
    <property type="entry name" value="FluC"/>
    <property type="match status" value="1"/>
</dbReference>
<comment type="similarity">
    <text evidence="10 12">Belongs to the fluoride channel Fluc/FEX (TC 1.A.43) family.</text>
</comment>
<proteinExistence type="inferred from homology"/>
<evidence type="ECO:0000256" key="4">
    <source>
        <dbReference type="ARBA" id="ARBA00022692"/>
    </source>
</evidence>
<name>A0A4R3MHS4_9HYPH</name>
<organism evidence="13 14">
    <name type="scientific">Tepidamorphus gemmatus</name>
    <dbReference type="NCBI Taxonomy" id="747076"/>
    <lineage>
        <taxon>Bacteria</taxon>
        <taxon>Pseudomonadati</taxon>
        <taxon>Pseudomonadota</taxon>
        <taxon>Alphaproteobacteria</taxon>
        <taxon>Hyphomicrobiales</taxon>
        <taxon>Tepidamorphaceae</taxon>
        <taxon>Tepidamorphus</taxon>
    </lineage>
</organism>
<keyword evidence="7 12" id="KW-0406">Ion transport</keyword>
<comment type="caution">
    <text evidence="13">The sequence shown here is derived from an EMBL/GenBank/DDBJ whole genome shotgun (WGS) entry which is preliminary data.</text>
</comment>
<keyword evidence="8 12" id="KW-0472">Membrane</keyword>
<evidence type="ECO:0000256" key="7">
    <source>
        <dbReference type="ARBA" id="ARBA00023065"/>
    </source>
</evidence>
<keyword evidence="4 12" id="KW-0812">Transmembrane</keyword>
<dbReference type="Proteomes" id="UP000295678">
    <property type="component" value="Unassembled WGS sequence"/>
</dbReference>
<keyword evidence="14" id="KW-1185">Reference proteome</keyword>
<comment type="catalytic activity">
    <reaction evidence="11">
        <text>fluoride(in) = fluoride(out)</text>
        <dbReference type="Rhea" id="RHEA:76159"/>
        <dbReference type="ChEBI" id="CHEBI:17051"/>
    </reaction>
    <physiologicalReaction direction="left-to-right" evidence="11">
        <dbReference type="Rhea" id="RHEA:76160"/>
    </physiologicalReaction>
</comment>
<keyword evidence="9 12" id="KW-0407">Ion channel</keyword>
<sequence>MFDPVHLLLIVTGGFVGGMLRFGVSGLVGRVVGERFPWGTLVVNLTGCTTMGTLTALASDRGGTFDANWFRELVLIGVVGSFTTVSSFSLQTLALARAGESLKAVLNVVLSAGGCVVAIIVGNVAATWLLG</sequence>
<dbReference type="PANTHER" id="PTHR28259">
    <property type="entry name" value="FLUORIDE EXPORT PROTEIN 1-RELATED"/>
    <property type="match status" value="1"/>
</dbReference>
<evidence type="ECO:0000256" key="10">
    <source>
        <dbReference type="ARBA" id="ARBA00035120"/>
    </source>
</evidence>
<feature type="binding site" evidence="12">
    <location>
        <position position="83"/>
    </location>
    <ligand>
        <name>Na(+)</name>
        <dbReference type="ChEBI" id="CHEBI:29101"/>
        <note>structural</note>
    </ligand>
</feature>
<feature type="transmembrane region" description="Helical" evidence="12">
    <location>
        <begin position="36"/>
        <end position="58"/>
    </location>
</feature>
<dbReference type="EMBL" id="SMAK01000002">
    <property type="protein sequence ID" value="TCT12787.1"/>
    <property type="molecule type" value="Genomic_DNA"/>
</dbReference>
<dbReference type="GO" id="GO:0046872">
    <property type="term" value="F:metal ion binding"/>
    <property type="evidence" value="ECO:0007669"/>
    <property type="project" value="UniProtKB-KW"/>
</dbReference>
<gene>
    <name evidence="12" type="primary">fluC</name>
    <name evidence="12" type="synonym">crcB</name>
    <name evidence="13" type="ORF">EDC22_102474</name>
</gene>
<comment type="subcellular location">
    <subcellularLocation>
        <location evidence="1 12">Cell membrane</location>
        <topology evidence="1 12">Multi-pass membrane protein</topology>
    </subcellularLocation>
</comment>
<evidence type="ECO:0000256" key="3">
    <source>
        <dbReference type="ARBA" id="ARBA00022519"/>
    </source>
</evidence>
<evidence type="ECO:0000256" key="2">
    <source>
        <dbReference type="ARBA" id="ARBA00022475"/>
    </source>
</evidence>
<accession>A0A4R3MHS4</accession>
<dbReference type="Pfam" id="PF02537">
    <property type="entry name" value="CRCB"/>
    <property type="match status" value="1"/>
</dbReference>
<evidence type="ECO:0000256" key="1">
    <source>
        <dbReference type="ARBA" id="ARBA00004651"/>
    </source>
</evidence>
<keyword evidence="12" id="KW-0813">Transport</keyword>
<dbReference type="AlphaFoldDB" id="A0A4R3MHS4"/>
<feature type="binding site" evidence="12">
    <location>
        <position position="80"/>
    </location>
    <ligand>
        <name>Na(+)</name>
        <dbReference type="ChEBI" id="CHEBI:29101"/>
        <note>structural</note>
    </ligand>
</feature>
<keyword evidence="5 12" id="KW-1133">Transmembrane helix</keyword>
<dbReference type="PANTHER" id="PTHR28259:SF1">
    <property type="entry name" value="FLUORIDE EXPORT PROTEIN 1-RELATED"/>
    <property type="match status" value="1"/>
</dbReference>
<dbReference type="GO" id="GO:0005886">
    <property type="term" value="C:plasma membrane"/>
    <property type="evidence" value="ECO:0007669"/>
    <property type="project" value="UniProtKB-SubCell"/>
</dbReference>
<evidence type="ECO:0000256" key="11">
    <source>
        <dbReference type="ARBA" id="ARBA00035585"/>
    </source>
</evidence>